<name>X1AF22_9ZZZZ</name>
<gene>
    <name evidence="1" type="ORF">S01H4_05018</name>
</gene>
<accession>X1AF22</accession>
<dbReference type="AlphaFoldDB" id="X1AF22"/>
<sequence length="137" mass="15698">MAKRKKPLTCPVCKQKFSHSAKSHPMKRMSKHLWSKHKPYMIKQQKSGQRKKKKPKQIATEMELADDLLLMAILEIGERLDSLEGKPIQHRNAMGMLIEHVGSLAKRSIAGEKPKKPLQQALFGSLYSGGWEKRQKK</sequence>
<organism evidence="1">
    <name type="scientific">marine sediment metagenome</name>
    <dbReference type="NCBI Taxonomy" id="412755"/>
    <lineage>
        <taxon>unclassified sequences</taxon>
        <taxon>metagenomes</taxon>
        <taxon>ecological metagenomes</taxon>
    </lineage>
</organism>
<proteinExistence type="predicted"/>
<comment type="caution">
    <text evidence="1">The sequence shown here is derived from an EMBL/GenBank/DDBJ whole genome shotgun (WGS) entry which is preliminary data.</text>
</comment>
<evidence type="ECO:0000313" key="1">
    <source>
        <dbReference type="EMBL" id="GAG68402.1"/>
    </source>
</evidence>
<dbReference type="EMBL" id="BART01001412">
    <property type="protein sequence ID" value="GAG68402.1"/>
    <property type="molecule type" value="Genomic_DNA"/>
</dbReference>
<reference evidence="1" key="1">
    <citation type="journal article" date="2014" name="Front. Microbiol.">
        <title>High frequency of phylogenetically diverse reductive dehalogenase-homologous genes in deep subseafloor sedimentary metagenomes.</title>
        <authorList>
            <person name="Kawai M."/>
            <person name="Futagami T."/>
            <person name="Toyoda A."/>
            <person name="Takaki Y."/>
            <person name="Nishi S."/>
            <person name="Hori S."/>
            <person name="Arai W."/>
            <person name="Tsubouchi T."/>
            <person name="Morono Y."/>
            <person name="Uchiyama I."/>
            <person name="Ito T."/>
            <person name="Fujiyama A."/>
            <person name="Inagaki F."/>
            <person name="Takami H."/>
        </authorList>
    </citation>
    <scope>NUCLEOTIDE SEQUENCE</scope>
    <source>
        <strain evidence="1">Expedition CK06-06</strain>
    </source>
</reference>
<protein>
    <submittedName>
        <fullName evidence="1">Uncharacterized protein</fullName>
    </submittedName>
</protein>